<comment type="caution">
    <text evidence="1">The sequence shown here is derived from an EMBL/GenBank/DDBJ whole genome shotgun (WGS) entry which is preliminary data.</text>
</comment>
<sequence>MPATLIPYGVDNWSPDRITLSRWNEDGVEIAADFPFALVDRSGGPLRLNNCGLDLPAAGAFEAEAPLAGRLAAHLARLSGQWNLMGARFVQRYFDFLAHRIATHRGQLEARLAPFDGLFRAEDFLYSAPVPLPRAFLYAPEPTPGARGGAADDLVQVDFAFWLGDAMRAVLPAQSTLPPAATRRRKERLAAAAIAVVTYGPADLADPQFGLFHRLLGPELSAFWEGETLPCAPGTSGGAL</sequence>
<reference evidence="1" key="2">
    <citation type="submission" date="2023-01" db="EMBL/GenBank/DDBJ databases">
        <authorList>
            <person name="Sun Q."/>
            <person name="Evtushenko L."/>
        </authorList>
    </citation>
    <scope>NUCLEOTIDE SEQUENCE</scope>
    <source>
        <strain evidence="1">VKM B-2484</strain>
    </source>
</reference>
<keyword evidence="2" id="KW-1185">Reference proteome</keyword>
<evidence type="ECO:0000313" key="2">
    <source>
        <dbReference type="Proteomes" id="UP001143370"/>
    </source>
</evidence>
<accession>A0A9W6JAR1</accession>
<organism evidence="1 2">
    <name type="scientific">Ancylobacter dichloromethanicus</name>
    <dbReference type="NCBI Taxonomy" id="518825"/>
    <lineage>
        <taxon>Bacteria</taxon>
        <taxon>Pseudomonadati</taxon>
        <taxon>Pseudomonadota</taxon>
        <taxon>Alphaproteobacteria</taxon>
        <taxon>Hyphomicrobiales</taxon>
        <taxon>Xanthobacteraceae</taxon>
        <taxon>Ancylobacter</taxon>
    </lineage>
</organism>
<evidence type="ECO:0000313" key="1">
    <source>
        <dbReference type="EMBL" id="GLK74041.1"/>
    </source>
</evidence>
<protein>
    <submittedName>
        <fullName evidence="1">Uncharacterized protein</fullName>
    </submittedName>
</protein>
<proteinExistence type="predicted"/>
<reference evidence="1" key="1">
    <citation type="journal article" date="2014" name="Int. J. Syst. Evol. Microbiol.">
        <title>Complete genome sequence of Corynebacterium casei LMG S-19264T (=DSM 44701T), isolated from a smear-ripened cheese.</title>
        <authorList>
            <consortium name="US DOE Joint Genome Institute (JGI-PGF)"/>
            <person name="Walter F."/>
            <person name="Albersmeier A."/>
            <person name="Kalinowski J."/>
            <person name="Ruckert C."/>
        </authorList>
    </citation>
    <scope>NUCLEOTIDE SEQUENCE</scope>
    <source>
        <strain evidence="1">VKM B-2484</strain>
    </source>
</reference>
<name>A0A9W6JAR1_9HYPH</name>
<gene>
    <name evidence="1" type="ORF">GCM10017643_41590</name>
</gene>
<dbReference type="AlphaFoldDB" id="A0A9W6JAR1"/>
<dbReference type="EMBL" id="BSFJ01000035">
    <property type="protein sequence ID" value="GLK74041.1"/>
    <property type="molecule type" value="Genomic_DNA"/>
</dbReference>
<dbReference type="Proteomes" id="UP001143370">
    <property type="component" value="Unassembled WGS sequence"/>
</dbReference>